<dbReference type="CDD" id="cd01449">
    <property type="entry name" value="TST_Repeat_2"/>
    <property type="match status" value="1"/>
</dbReference>
<dbReference type="EMBL" id="JH600070">
    <property type="protein sequence ID" value="EIJ43327.1"/>
    <property type="molecule type" value="Genomic_DNA"/>
</dbReference>
<dbReference type="PANTHER" id="PTHR11364">
    <property type="entry name" value="THIOSULFATE SULFERTANSFERASE"/>
    <property type="match status" value="1"/>
</dbReference>
<dbReference type="SMART" id="SM00450">
    <property type="entry name" value="RHOD"/>
    <property type="match status" value="2"/>
</dbReference>
<keyword evidence="1 4" id="KW-0808">Transferase</keyword>
<dbReference type="FunFam" id="3.40.250.10:FF:000035">
    <property type="entry name" value="Thiosulfate sulfurtransferase"/>
    <property type="match status" value="1"/>
</dbReference>
<reference evidence="4 5" key="1">
    <citation type="submission" date="2011-11" db="EMBL/GenBank/DDBJ databases">
        <title>Improved High-Quality Draft sequence of Beggiatoa alba B18lD.</title>
        <authorList>
            <consortium name="US DOE Joint Genome Institute"/>
            <person name="Lucas S."/>
            <person name="Han J."/>
            <person name="Lapidus A."/>
            <person name="Cheng J.-F."/>
            <person name="Goodwin L."/>
            <person name="Pitluck S."/>
            <person name="Peters L."/>
            <person name="Mikhailova N."/>
            <person name="Held B."/>
            <person name="Detter J.C."/>
            <person name="Han C."/>
            <person name="Tapia R."/>
            <person name="Land M."/>
            <person name="Hauser L."/>
            <person name="Kyrpides N."/>
            <person name="Ivanova N."/>
            <person name="Pagani I."/>
            <person name="Samuel K."/>
            <person name="Teske A."/>
            <person name="Mueller J."/>
            <person name="Woyke T."/>
        </authorList>
    </citation>
    <scope>NUCLEOTIDE SEQUENCE [LARGE SCALE GENOMIC DNA]</scope>
    <source>
        <strain evidence="4 5">B18LD</strain>
    </source>
</reference>
<dbReference type="PROSITE" id="PS50206">
    <property type="entry name" value="RHODANESE_3"/>
    <property type="match status" value="2"/>
</dbReference>
<dbReference type="eggNOG" id="COG2897">
    <property type="taxonomic scope" value="Bacteria"/>
</dbReference>
<evidence type="ECO:0000259" key="3">
    <source>
        <dbReference type="PROSITE" id="PS50206"/>
    </source>
</evidence>
<dbReference type="InterPro" id="IPR036873">
    <property type="entry name" value="Rhodanese-like_dom_sf"/>
</dbReference>
<gene>
    <name evidence="4" type="ORF">BegalDRAFT_2482</name>
</gene>
<dbReference type="CDD" id="cd01448">
    <property type="entry name" value="TST_Repeat_1"/>
    <property type="match status" value="1"/>
</dbReference>
<evidence type="ECO:0000256" key="2">
    <source>
        <dbReference type="ARBA" id="ARBA00022737"/>
    </source>
</evidence>
<dbReference type="Pfam" id="PF00581">
    <property type="entry name" value="Rhodanese"/>
    <property type="match status" value="2"/>
</dbReference>
<evidence type="ECO:0000313" key="5">
    <source>
        <dbReference type="Proteomes" id="UP000005744"/>
    </source>
</evidence>
<dbReference type="PANTHER" id="PTHR11364:SF27">
    <property type="entry name" value="SULFURTRANSFERASE"/>
    <property type="match status" value="1"/>
</dbReference>
<protein>
    <submittedName>
        <fullName evidence="4">Rhodanese-related sulfurtransferase</fullName>
    </submittedName>
</protein>
<keyword evidence="5" id="KW-1185">Reference proteome</keyword>
<name>I3CI84_9GAMM</name>
<dbReference type="AlphaFoldDB" id="I3CI84"/>
<dbReference type="RefSeq" id="WP_002690420.1">
    <property type="nucleotide sequence ID" value="NZ_JH600070.1"/>
</dbReference>
<dbReference type="InterPro" id="IPR001763">
    <property type="entry name" value="Rhodanese-like_dom"/>
</dbReference>
<feature type="domain" description="Rhodanese" evidence="3">
    <location>
        <begin position="165"/>
        <end position="280"/>
    </location>
</feature>
<proteinExistence type="predicted"/>
<dbReference type="Proteomes" id="UP000005744">
    <property type="component" value="Unassembled WGS sequence"/>
</dbReference>
<dbReference type="SUPFAM" id="SSF52821">
    <property type="entry name" value="Rhodanese/Cell cycle control phosphatase"/>
    <property type="match status" value="2"/>
</dbReference>
<dbReference type="InterPro" id="IPR045078">
    <property type="entry name" value="TST/MPST-like"/>
</dbReference>
<dbReference type="GO" id="GO:0004792">
    <property type="term" value="F:thiosulfate-cyanide sulfurtransferase activity"/>
    <property type="evidence" value="ECO:0007669"/>
    <property type="project" value="TreeGrafter"/>
</dbReference>
<dbReference type="OrthoDB" id="9781034at2"/>
<organism evidence="4 5">
    <name type="scientific">Beggiatoa alba B18LD</name>
    <dbReference type="NCBI Taxonomy" id="395493"/>
    <lineage>
        <taxon>Bacteria</taxon>
        <taxon>Pseudomonadati</taxon>
        <taxon>Pseudomonadota</taxon>
        <taxon>Gammaproteobacteria</taxon>
        <taxon>Thiotrichales</taxon>
        <taxon>Thiotrichaceae</taxon>
        <taxon>Beggiatoa</taxon>
    </lineage>
</organism>
<dbReference type="STRING" id="395493.BegalDRAFT_2482"/>
<dbReference type="HOGENOM" id="CLU_031618_0_0_6"/>
<evidence type="ECO:0000313" key="4">
    <source>
        <dbReference type="EMBL" id="EIJ43327.1"/>
    </source>
</evidence>
<sequence>MYQTLITPAQLIAHLDNPNWVIFDCRFAMTQPELGHQQYLSAHIPHARYADLDKDLASAKSSDTGRHPLPAPHTLAHKLGLWGVDKNTQVIVYDDSAGSIAVRLWWLLRWLGHSSVAVLSGGFPRWQKEGLPVSHTPSHPTPKTFVAQPDDSLWVTTHVLEEHLKSGEWLLIDARSPERFRGEQEPLDPVAGHIPSAINLPFAGNLDADGNFLSADLLRQRFAHLNGHPHIKPDHVIHSCGSGVTACHNLLAMEAAGLLGSKLYAGSWSEWITDSQRPVAKGEAVFL</sequence>
<dbReference type="Gene3D" id="3.40.250.10">
    <property type="entry name" value="Rhodanese-like domain"/>
    <property type="match status" value="2"/>
</dbReference>
<accession>I3CI84</accession>
<keyword evidence="2" id="KW-0677">Repeat</keyword>
<feature type="domain" description="Rhodanese" evidence="3">
    <location>
        <begin position="16"/>
        <end position="135"/>
    </location>
</feature>
<evidence type="ECO:0000256" key="1">
    <source>
        <dbReference type="ARBA" id="ARBA00022679"/>
    </source>
</evidence>